<evidence type="ECO:0000256" key="2">
    <source>
        <dbReference type="SAM" id="Phobius"/>
    </source>
</evidence>
<evidence type="ECO:0000256" key="1">
    <source>
        <dbReference type="SAM" id="MobiDB-lite"/>
    </source>
</evidence>
<evidence type="ECO:0000313" key="4">
    <source>
        <dbReference type="EMBL" id="SFK13555.1"/>
    </source>
</evidence>
<accession>A0A1I3X1K4</accession>
<dbReference type="EMBL" id="FOQY01000018">
    <property type="protein sequence ID" value="SFK13555.1"/>
    <property type="molecule type" value="Genomic_DNA"/>
</dbReference>
<feature type="region of interest" description="Disordered" evidence="1">
    <location>
        <begin position="333"/>
        <end position="555"/>
    </location>
</feature>
<dbReference type="Proteomes" id="UP000199111">
    <property type="component" value="Unassembled WGS sequence"/>
</dbReference>
<feature type="compositionally biased region" description="Low complexity" evidence="1">
    <location>
        <begin position="81"/>
        <end position="101"/>
    </location>
</feature>
<feature type="signal peptide" evidence="3">
    <location>
        <begin position="1"/>
        <end position="38"/>
    </location>
</feature>
<sequence length="555" mass="57264">MTRSRRTAAVSAVVMSLGLSGMALLAAAPLTASAPADAAVRLVVANPSEIPGCDVDPGAPCEEPTPVTTVTVTASPDETETTPAPQQTVTTTVTVPPATKTPKPPKTTAPPETTAPPVPTSAPVEPPPVVNPPPATEETTEPEPVFPGTEQTSTTLPTAPAEPTGSPTFEETAPAAVPYEIRNAASEFDGATLSGQLAIPALILVLLVLFAVLIFEGRLRRLAHAAAIRRAGPRALGHPRGDAMGAMGYPAGPGYGPAPGFPHGAYQGGAAYAPIISFVPMQMYAPVYPEGYAPEQYPQPYEQPTAYLPQPGYEQPPAGYVEHQYGMEQQYGQAPYTPTGPDAAPAAFQHRDAQPYGGPQGDFPQGPGEFPGAPFPQEPAHVRGHTQEPFFPTPDRFGDHPRPGGPEGSLLEGPGSPGGALGSEDAPSPHGPEPLRQDGPQHPYGPAPQGSDFQGGPPFPPGRDLQGGSPPSHGHDFQGGPPFPPGRDLQGGPVPQGPGEFPGAPFPLEPPHAGAPGQDPLIDPSPSPESTGTAVYPLPGQDTGKKRRGLFRRPK</sequence>
<reference evidence="5" key="1">
    <citation type="submission" date="2016-10" db="EMBL/GenBank/DDBJ databases">
        <authorList>
            <person name="Varghese N."/>
            <person name="Submissions S."/>
        </authorList>
    </citation>
    <scope>NUCLEOTIDE SEQUENCE [LARGE SCALE GENOMIC DNA]</scope>
    <source>
        <strain evidence="5">CGMCC 4.2126</strain>
    </source>
</reference>
<dbReference type="RefSeq" id="WP_143121057.1">
    <property type="nucleotide sequence ID" value="NZ_FOQY01000018.1"/>
</dbReference>
<feature type="compositionally biased region" description="Pro residues" evidence="1">
    <location>
        <begin position="102"/>
        <end position="135"/>
    </location>
</feature>
<dbReference type="GeneID" id="96300594"/>
<feature type="compositionally biased region" description="Low complexity" evidence="1">
    <location>
        <begin position="354"/>
        <end position="372"/>
    </location>
</feature>
<name>A0A1I3X1K4_9ACTN</name>
<feature type="region of interest" description="Disordered" evidence="1">
    <location>
        <begin position="56"/>
        <end position="167"/>
    </location>
</feature>
<dbReference type="AlphaFoldDB" id="A0A1I3X1K4"/>
<protein>
    <submittedName>
        <fullName evidence="4">Uncharacterized protein</fullName>
    </submittedName>
</protein>
<keyword evidence="2" id="KW-0472">Membrane</keyword>
<gene>
    <name evidence="4" type="ORF">SAMN05216275_11825</name>
</gene>
<feature type="transmembrane region" description="Helical" evidence="2">
    <location>
        <begin position="197"/>
        <end position="215"/>
    </location>
</feature>
<feature type="chain" id="PRO_5011681748" evidence="3">
    <location>
        <begin position="39"/>
        <end position="555"/>
    </location>
</feature>
<keyword evidence="2" id="KW-1133">Transmembrane helix</keyword>
<organism evidence="4 5">
    <name type="scientific">Streptosporangium canum</name>
    <dbReference type="NCBI Taxonomy" id="324952"/>
    <lineage>
        <taxon>Bacteria</taxon>
        <taxon>Bacillati</taxon>
        <taxon>Actinomycetota</taxon>
        <taxon>Actinomycetes</taxon>
        <taxon>Streptosporangiales</taxon>
        <taxon>Streptosporangiaceae</taxon>
        <taxon>Streptosporangium</taxon>
    </lineage>
</organism>
<feature type="compositionally biased region" description="Basic residues" evidence="1">
    <location>
        <begin position="545"/>
        <end position="555"/>
    </location>
</feature>
<keyword evidence="3" id="KW-0732">Signal</keyword>
<feature type="compositionally biased region" description="Low complexity" evidence="1">
    <location>
        <begin position="64"/>
        <end position="73"/>
    </location>
</feature>
<keyword evidence="2" id="KW-0812">Transmembrane</keyword>
<evidence type="ECO:0000256" key="3">
    <source>
        <dbReference type="SAM" id="SignalP"/>
    </source>
</evidence>
<evidence type="ECO:0000313" key="5">
    <source>
        <dbReference type="Proteomes" id="UP000199111"/>
    </source>
</evidence>
<proteinExistence type="predicted"/>
<keyword evidence="5" id="KW-1185">Reference proteome</keyword>